<dbReference type="OrthoDB" id="5428055at2759"/>
<evidence type="ECO:0000313" key="7">
    <source>
        <dbReference type="EMBL" id="ROW04331.1"/>
    </source>
</evidence>
<protein>
    <submittedName>
        <fullName evidence="7">Uncharacterized protein</fullName>
    </submittedName>
</protein>
<sequence>MDIRSDSPPHPPCSIVTWGDTTAEDDGAHKQNPGDCNRRPLATTDDLRNEIASLAAQRDVPPVTATISQSFVTTAGSEQQQQQQQPPHARRKPLIIIHGLPEPFLSALLESPLDIDPAFIEAHARGRRYRPRGRAQARRRGGRASHWDYPELVGGCRQAPKQHKQRQQQAAWAARSVGGVGGGDVAAVFCRASLWGAEGVDVLFLDDHDGSVCRRSPGSSSTLRQARGRSDATSAGCTLVGREGTSRGEAGGRWQVVPPEKGEGMASPGGILRDIIGAGDIDGGTLEDVLEEAAYDRWLEFFEVLTPRRRAIVPDRPSLEWTVMQALERNTDMGKEIARWRRRDNHNLGYPDWEGLMRRLQMRVEMLTTMSPRLNRPTARPSRNIPIHESNLGLLPRPRQPVLTDTDGDPSSAANDNQHALDRVTYLGGILLPFSIVSGVLSMNEDFGPGHALFWVFWVIAVPLAVLVLLVIYADKLRRVEEYVWDPVKGGDPDEGGRPVAKKKAFGIWPGSGPKVSIPGGRRYFARSQAVVTHGEDGEVAIDLGTPSTAAGTQADPAWPHPRPSPGSSTPDDGQAHSEQQTDDEEEDYSADGDLDDTIYVTSLPMHIQPNTIPSPAVASPERIIDDFHHHRRRRRHQGLRTQQLGWAGAVQCMLHLRKPSLVSDGVPAGAPGGPRRWLETR</sequence>
<feature type="region of interest" description="Disordered" evidence="5">
    <location>
        <begin position="71"/>
        <end position="90"/>
    </location>
</feature>
<comment type="caution">
    <text evidence="7">The sequence shown here is derived from an EMBL/GenBank/DDBJ whole genome shotgun (WGS) entry which is preliminary data.</text>
</comment>
<feature type="region of interest" description="Disordered" evidence="5">
    <location>
        <begin position="541"/>
        <end position="593"/>
    </location>
</feature>
<feature type="region of interest" description="Disordered" evidence="5">
    <location>
        <begin position="1"/>
        <end position="42"/>
    </location>
</feature>
<evidence type="ECO:0000313" key="8">
    <source>
        <dbReference type="Proteomes" id="UP000284375"/>
    </source>
</evidence>
<feature type="transmembrane region" description="Helical" evidence="6">
    <location>
        <begin position="455"/>
        <end position="474"/>
    </location>
</feature>
<proteinExistence type="predicted"/>
<evidence type="ECO:0000256" key="4">
    <source>
        <dbReference type="ARBA" id="ARBA00023136"/>
    </source>
</evidence>
<keyword evidence="8" id="KW-1185">Reference proteome</keyword>
<evidence type="ECO:0000256" key="2">
    <source>
        <dbReference type="ARBA" id="ARBA00022692"/>
    </source>
</evidence>
<evidence type="ECO:0000256" key="6">
    <source>
        <dbReference type="SAM" id="Phobius"/>
    </source>
</evidence>
<dbReference type="Proteomes" id="UP000284375">
    <property type="component" value="Unassembled WGS sequence"/>
</dbReference>
<dbReference type="InterPro" id="IPR045863">
    <property type="entry name" value="CorA_TM1_TM2"/>
</dbReference>
<keyword evidence="3 6" id="KW-1133">Transmembrane helix</keyword>
<keyword evidence="2 6" id="KW-0812">Transmembrane</keyword>
<feature type="compositionally biased region" description="Acidic residues" evidence="5">
    <location>
        <begin position="581"/>
        <end position="593"/>
    </location>
</feature>
<organism evidence="7 8">
    <name type="scientific">Cytospora chrysosperma</name>
    <name type="common">Cytospora canker fungus</name>
    <name type="synonym">Sphaeria chrysosperma</name>
    <dbReference type="NCBI Taxonomy" id="252740"/>
    <lineage>
        <taxon>Eukaryota</taxon>
        <taxon>Fungi</taxon>
        <taxon>Dikarya</taxon>
        <taxon>Ascomycota</taxon>
        <taxon>Pezizomycotina</taxon>
        <taxon>Sordariomycetes</taxon>
        <taxon>Sordariomycetidae</taxon>
        <taxon>Diaporthales</taxon>
        <taxon>Cytosporaceae</taxon>
        <taxon>Cytospora</taxon>
    </lineage>
</organism>
<dbReference type="EMBL" id="LJZO01000002">
    <property type="protein sequence ID" value="ROW04331.1"/>
    <property type="molecule type" value="Genomic_DNA"/>
</dbReference>
<evidence type="ECO:0000256" key="1">
    <source>
        <dbReference type="ARBA" id="ARBA00004141"/>
    </source>
</evidence>
<evidence type="ECO:0000256" key="5">
    <source>
        <dbReference type="SAM" id="MobiDB-lite"/>
    </source>
</evidence>
<evidence type="ECO:0000256" key="3">
    <source>
        <dbReference type="ARBA" id="ARBA00022989"/>
    </source>
</evidence>
<dbReference type="STRING" id="252740.A0A423WLQ9"/>
<dbReference type="Gene3D" id="1.20.58.340">
    <property type="entry name" value="Magnesium transport protein CorA, transmembrane region"/>
    <property type="match status" value="1"/>
</dbReference>
<dbReference type="SUPFAM" id="SSF144083">
    <property type="entry name" value="Magnesium transport protein CorA, transmembrane region"/>
    <property type="match status" value="1"/>
</dbReference>
<feature type="region of interest" description="Disordered" evidence="5">
    <location>
        <begin position="215"/>
        <end position="267"/>
    </location>
</feature>
<name>A0A423WLQ9_CYTCH</name>
<dbReference type="GO" id="GO:0016020">
    <property type="term" value="C:membrane"/>
    <property type="evidence" value="ECO:0007669"/>
    <property type="project" value="UniProtKB-SubCell"/>
</dbReference>
<comment type="subcellular location">
    <subcellularLocation>
        <location evidence="1">Membrane</location>
        <topology evidence="1">Multi-pass membrane protein</topology>
    </subcellularLocation>
</comment>
<reference evidence="7 8" key="1">
    <citation type="submission" date="2015-09" db="EMBL/GenBank/DDBJ databases">
        <title>Host preference determinants of Valsa canker pathogens revealed by comparative genomics.</title>
        <authorList>
            <person name="Yin Z."/>
            <person name="Huang L."/>
        </authorList>
    </citation>
    <scope>NUCLEOTIDE SEQUENCE [LARGE SCALE GENOMIC DNA]</scope>
    <source>
        <strain evidence="7 8">YSFL</strain>
    </source>
</reference>
<accession>A0A423WLQ9</accession>
<dbReference type="AlphaFoldDB" id="A0A423WLQ9"/>
<gene>
    <name evidence="7" type="ORF">VSDG_01151</name>
</gene>
<feature type="region of interest" description="Disordered" evidence="5">
    <location>
        <begin position="397"/>
        <end position="416"/>
    </location>
</feature>
<keyword evidence="4 6" id="KW-0472">Membrane</keyword>